<organism evidence="1 2">
    <name type="scientific">Peronosclerospora sorghi</name>
    <dbReference type="NCBI Taxonomy" id="230839"/>
    <lineage>
        <taxon>Eukaryota</taxon>
        <taxon>Sar</taxon>
        <taxon>Stramenopiles</taxon>
        <taxon>Oomycota</taxon>
        <taxon>Peronosporomycetes</taxon>
        <taxon>Peronosporales</taxon>
        <taxon>Peronosporaceae</taxon>
        <taxon>Peronosclerospora</taxon>
    </lineage>
</organism>
<accession>A0ACC0WJ01</accession>
<gene>
    <name evidence="1" type="ORF">PsorP6_012664</name>
</gene>
<evidence type="ECO:0000313" key="1">
    <source>
        <dbReference type="EMBL" id="KAI9917706.1"/>
    </source>
</evidence>
<name>A0ACC0WJ01_9STRA</name>
<comment type="caution">
    <text evidence="1">The sequence shown here is derived from an EMBL/GenBank/DDBJ whole genome shotgun (WGS) entry which is preliminary data.</text>
</comment>
<dbReference type="Proteomes" id="UP001163321">
    <property type="component" value="Chromosome 13"/>
</dbReference>
<keyword evidence="2" id="KW-1185">Reference proteome</keyword>
<sequence>MPLFSNRSKDARKYIINEQIDLVREAEQKYNAWPSACQYSPRPRTLPSIICDHSTDITSFSEEF</sequence>
<protein>
    <submittedName>
        <fullName evidence="1">Uncharacterized protein</fullName>
    </submittedName>
</protein>
<proteinExistence type="predicted"/>
<evidence type="ECO:0000313" key="2">
    <source>
        <dbReference type="Proteomes" id="UP001163321"/>
    </source>
</evidence>
<dbReference type="EMBL" id="CM047592">
    <property type="protein sequence ID" value="KAI9917706.1"/>
    <property type="molecule type" value="Genomic_DNA"/>
</dbReference>
<reference evidence="1 2" key="1">
    <citation type="journal article" date="2022" name="bioRxiv">
        <title>The genome of the oomycete Peronosclerospora sorghi, a cosmopolitan pathogen of maize and sorghum, is inflated with dispersed pseudogenes.</title>
        <authorList>
            <person name="Fletcher K."/>
            <person name="Martin F."/>
            <person name="Isakeit T."/>
            <person name="Cavanaugh K."/>
            <person name="Magill C."/>
            <person name="Michelmore R."/>
        </authorList>
    </citation>
    <scope>NUCLEOTIDE SEQUENCE [LARGE SCALE GENOMIC DNA]</scope>
    <source>
        <strain evidence="1">P6</strain>
    </source>
</reference>